<keyword evidence="3" id="KW-1185">Reference proteome</keyword>
<accession>A0A2T7ECU1</accession>
<name>A0A2T7ECU1_9POAL</name>
<gene>
    <name evidence="2" type="ORF">GQ55_3G240300</name>
</gene>
<evidence type="ECO:0000313" key="2">
    <source>
        <dbReference type="EMBL" id="PUZ65641.1"/>
    </source>
</evidence>
<evidence type="ECO:0000256" key="1">
    <source>
        <dbReference type="SAM" id="MobiDB-lite"/>
    </source>
</evidence>
<proteinExistence type="predicted"/>
<sequence>MLEEKGALPGYHVTVHRYDLSYVDDKSTRVEACPFACYLRGSPNAVENEDMPHPCVCVGFVLASKRNRPQATPALSTPSRLPRSSFSLLGSTAPFATASHLASSVTFPHPNCSSPESMQPLHRNLRSPSTAPSPADRDRVLLALALVCCFLLPSLLPRRWTEERSGMPSVGVYLPGSGDLINFQPVRGHRNRGILHRA</sequence>
<dbReference type="Gramene" id="PUZ65641">
    <property type="protein sequence ID" value="PUZ65641"/>
    <property type="gene ID" value="GQ55_3G240300"/>
</dbReference>
<evidence type="ECO:0000313" key="3">
    <source>
        <dbReference type="Proteomes" id="UP000244336"/>
    </source>
</evidence>
<organism evidence="2 3">
    <name type="scientific">Panicum hallii var. hallii</name>
    <dbReference type="NCBI Taxonomy" id="1504633"/>
    <lineage>
        <taxon>Eukaryota</taxon>
        <taxon>Viridiplantae</taxon>
        <taxon>Streptophyta</taxon>
        <taxon>Embryophyta</taxon>
        <taxon>Tracheophyta</taxon>
        <taxon>Spermatophyta</taxon>
        <taxon>Magnoliopsida</taxon>
        <taxon>Liliopsida</taxon>
        <taxon>Poales</taxon>
        <taxon>Poaceae</taxon>
        <taxon>PACMAD clade</taxon>
        <taxon>Panicoideae</taxon>
        <taxon>Panicodae</taxon>
        <taxon>Paniceae</taxon>
        <taxon>Panicinae</taxon>
        <taxon>Panicum</taxon>
        <taxon>Panicum sect. Panicum</taxon>
    </lineage>
</organism>
<protein>
    <submittedName>
        <fullName evidence="2">Uncharacterized protein</fullName>
    </submittedName>
</protein>
<dbReference type="Proteomes" id="UP000244336">
    <property type="component" value="Chromosome 3"/>
</dbReference>
<dbReference type="AlphaFoldDB" id="A0A2T7ECU1"/>
<feature type="region of interest" description="Disordered" evidence="1">
    <location>
        <begin position="109"/>
        <end position="133"/>
    </location>
</feature>
<reference evidence="2 3" key="1">
    <citation type="submission" date="2018-04" db="EMBL/GenBank/DDBJ databases">
        <title>WGS assembly of Panicum hallii var. hallii HAL2.</title>
        <authorList>
            <person name="Lovell J."/>
            <person name="Jenkins J."/>
            <person name="Lowry D."/>
            <person name="Mamidi S."/>
            <person name="Sreedasyam A."/>
            <person name="Weng X."/>
            <person name="Barry K."/>
            <person name="Bonette J."/>
            <person name="Campitelli B."/>
            <person name="Daum C."/>
            <person name="Gordon S."/>
            <person name="Gould B."/>
            <person name="Lipzen A."/>
            <person name="MacQueen A."/>
            <person name="Palacio-Mejia J."/>
            <person name="Plott C."/>
            <person name="Shakirov E."/>
            <person name="Shu S."/>
            <person name="Yoshinaga Y."/>
            <person name="Zane M."/>
            <person name="Rokhsar D."/>
            <person name="Grimwood J."/>
            <person name="Schmutz J."/>
            <person name="Juenger T."/>
        </authorList>
    </citation>
    <scope>NUCLEOTIDE SEQUENCE [LARGE SCALE GENOMIC DNA]</scope>
    <source>
        <strain evidence="3">cv. HAL2</strain>
    </source>
</reference>
<dbReference type="EMBL" id="CM009751">
    <property type="protein sequence ID" value="PUZ65641.1"/>
    <property type="molecule type" value="Genomic_DNA"/>
</dbReference>